<proteinExistence type="predicted"/>
<keyword evidence="1" id="KW-1133">Transmembrane helix</keyword>
<keyword evidence="1" id="KW-0472">Membrane</keyword>
<gene>
    <name evidence="3" type="ORF">AKO1_011372</name>
</gene>
<evidence type="ECO:0000313" key="3">
    <source>
        <dbReference type="EMBL" id="KAL0481874.1"/>
    </source>
</evidence>
<keyword evidence="4" id="KW-1185">Reference proteome</keyword>
<name>A0AAW2YYZ4_9EUKA</name>
<evidence type="ECO:0000256" key="1">
    <source>
        <dbReference type="SAM" id="Phobius"/>
    </source>
</evidence>
<protein>
    <recommendedName>
        <fullName evidence="2">DUF7642 domain-containing protein</fullName>
    </recommendedName>
</protein>
<organism evidence="3 4">
    <name type="scientific">Acrasis kona</name>
    <dbReference type="NCBI Taxonomy" id="1008807"/>
    <lineage>
        <taxon>Eukaryota</taxon>
        <taxon>Discoba</taxon>
        <taxon>Heterolobosea</taxon>
        <taxon>Tetramitia</taxon>
        <taxon>Eutetramitia</taxon>
        <taxon>Acrasidae</taxon>
        <taxon>Acrasis</taxon>
    </lineage>
</organism>
<feature type="transmembrane region" description="Helical" evidence="1">
    <location>
        <begin position="38"/>
        <end position="66"/>
    </location>
</feature>
<dbReference type="EMBL" id="JAOPGA020000797">
    <property type="protein sequence ID" value="KAL0481874.1"/>
    <property type="molecule type" value="Genomic_DNA"/>
</dbReference>
<dbReference type="InterPro" id="IPR056059">
    <property type="entry name" value="DUF7642"/>
</dbReference>
<dbReference type="AlphaFoldDB" id="A0AAW2YYZ4"/>
<evidence type="ECO:0000259" key="2">
    <source>
        <dbReference type="Pfam" id="PF24649"/>
    </source>
</evidence>
<dbReference type="Pfam" id="PF24649">
    <property type="entry name" value="DUF7642"/>
    <property type="match status" value="1"/>
</dbReference>
<comment type="caution">
    <text evidence="3">The sequence shown here is derived from an EMBL/GenBank/DDBJ whole genome shotgun (WGS) entry which is preliminary data.</text>
</comment>
<accession>A0AAW2YYZ4</accession>
<dbReference type="Proteomes" id="UP001431209">
    <property type="component" value="Unassembled WGS sequence"/>
</dbReference>
<sequence length="162" mass="18728">MNNKTYKKMVDVSKLVEARYEHSKVNVPLESAQTLVQLLPAFVVSNIALLITVFLLIPTTIGYFFLKKKKLYVTENEIVSEVIYPQLFFFLYKKEITKINLAQVADVLLTQSWIQRILGLHDLYIRNSGHFGDFRTSTVDAFNISNGEELQELILERSRLLN</sequence>
<evidence type="ECO:0000313" key="4">
    <source>
        <dbReference type="Proteomes" id="UP001431209"/>
    </source>
</evidence>
<keyword evidence="1" id="KW-0812">Transmembrane</keyword>
<reference evidence="3 4" key="1">
    <citation type="submission" date="2024-03" db="EMBL/GenBank/DDBJ databases">
        <title>The Acrasis kona genome and developmental transcriptomes reveal deep origins of eukaryotic multicellular pathways.</title>
        <authorList>
            <person name="Sheikh S."/>
            <person name="Fu C.-J."/>
            <person name="Brown M.W."/>
            <person name="Baldauf S.L."/>
        </authorList>
    </citation>
    <scope>NUCLEOTIDE SEQUENCE [LARGE SCALE GENOMIC DNA]</scope>
    <source>
        <strain evidence="3 4">ATCC MYA-3509</strain>
    </source>
</reference>
<feature type="domain" description="DUF7642" evidence="2">
    <location>
        <begin position="67"/>
        <end position="157"/>
    </location>
</feature>